<keyword evidence="3" id="KW-1185">Reference proteome</keyword>
<dbReference type="InterPro" id="IPR011989">
    <property type="entry name" value="ARM-like"/>
</dbReference>
<feature type="compositionally biased region" description="Acidic residues" evidence="1">
    <location>
        <begin position="586"/>
        <end position="596"/>
    </location>
</feature>
<dbReference type="RefSeq" id="XP_033400655.1">
    <property type="nucleotide sequence ID" value="XM_033546037.1"/>
</dbReference>
<dbReference type="PANTHER" id="PTHR10957">
    <property type="entry name" value="RAP1 GTPASE-GDP DISSOCIATION STIMULATOR 1"/>
    <property type="match status" value="1"/>
</dbReference>
<proteinExistence type="predicted"/>
<sequence>MEWPPASSPAAVVAALQTFLATPPTGNPVEPLELLCDRLEELGKSDLAAWARAFELLADACRKSSWREPVEQSGLLKYYLEKLDHATLPTEVSKQLLRAVGNAVADRDESRAVVLPCLEKVVSCLQDRTLMPMAISVLYNVSLGYEPAYKEAAGLRLDRQLCRLLSVDSPVHSQSIELLSLVSDQLTETVLSDSEDCLTEILAAISACDDWDDYKNLQAAASVYLQDESIRQKTLQSDGLQQIARTLLKADELAGAQRQDLDSDEARKEFENEMRLTTGLVLNEVAKITADDAFNQRNSLASPFILEQGRWLQQRSDSPGLQTCACITLGNLAVSDAVCTAMVHEHAYHVPLIELFATATTDPAAATDDRTLLFLAAGFLRHLAQPRANAAPVAAAGAVPAVARLLARKQPELDLEVAAILRRLVNDSFENAGAVIRHGDDASELTPPSTNTSPTTTPNAATSPPNALIPALLSTTSQTKTAFEVGRLLVSLCRELRKAPPGASAETQELWARLLRWPGVTTPLALMARQEQVPALRSEALFGFSLMAASREGADCVGVVFGGAGAGAGEGVVARREEKKKKEEKAEEGEEDEGEVEGTKEDKERADAALLFGVLETALKSNAQTPDAKNGLALACLVAQNAGDAGVRARFEGLVRGTGGRVIGEVGGEEEA</sequence>
<feature type="region of interest" description="Disordered" evidence="1">
    <location>
        <begin position="438"/>
        <end position="467"/>
    </location>
</feature>
<feature type="compositionally biased region" description="Low complexity" evidence="1">
    <location>
        <begin position="446"/>
        <end position="466"/>
    </location>
</feature>
<dbReference type="OrthoDB" id="26149at2759"/>
<dbReference type="Proteomes" id="UP000799438">
    <property type="component" value="Unassembled WGS sequence"/>
</dbReference>
<protein>
    <submittedName>
        <fullName evidence="2">Uncharacterized protein</fullName>
    </submittedName>
</protein>
<dbReference type="InterPro" id="IPR040144">
    <property type="entry name" value="RAP1GDS1"/>
</dbReference>
<organism evidence="2 3">
    <name type="scientific">Aplosporella prunicola CBS 121167</name>
    <dbReference type="NCBI Taxonomy" id="1176127"/>
    <lineage>
        <taxon>Eukaryota</taxon>
        <taxon>Fungi</taxon>
        <taxon>Dikarya</taxon>
        <taxon>Ascomycota</taxon>
        <taxon>Pezizomycotina</taxon>
        <taxon>Dothideomycetes</taxon>
        <taxon>Dothideomycetes incertae sedis</taxon>
        <taxon>Botryosphaeriales</taxon>
        <taxon>Aplosporellaceae</taxon>
        <taxon>Aplosporella</taxon>
    </lineage>
</organism>
<gene>
    <name evidence="2" type="ORF">K452DRAFT_356293</name>
</gene>
<dbReference type="AlphaFoldDB" id="A0A6A6BNE7"/>
<dbReference type="EMBL" id="ML995478">
    <property type="protein sequence ID" value="KAF2144943.1"/>
    <property type="molecule type" value="Genomic_DNA"/>
</dbReference>
<accession>A0A6A6BNE7</accession>
<dbReference type="GO" id="GO:0005085">
    <property type="term" value="F:guanyl-nucleotide exchange factor activity"/>
    <property type="evidence" value="ECO:0007669"/>
    <property type="project" value="InterPro"/>
</dbReference>
<dbReference type="Gene3D" id="1.25.10.10">
    <property type="entry name" value="Leucine-rich Repeat Variant"/>
    <property type="match status" value="1"/>
</dbReference>
<feature type="region of interest" description="Disordered" evidence="1">
    <location>
        <begin position="572"/>
        <end position="602"/>
    </location>
</feature>
<reference evidence="2" key="1">
    <citation type="journal article" date="2020" name="Stud. Mycol.">
        <title>101 Dothideomycetes genomes: a test case for predicting lifestyles and emergence of pathogens.</title>
        <authorList>
            <person name="Haridas S."/>
            <person name="Albert R."/>
            <person name="Binder M."/>
            <person name="Bloem J."/>
            <person name="Labutti K."/>
            <person name="Salamov A."/>
            <person name="Andreopoulos B."/>
            <person name="Baker S."/>
            <person name="Barry K."/>
            <person name="Bills G."/>
            <person name="Bluhm B."/>
            <person name="Cannon C."/>
            <person name="Castanera R."/>
            <person name="Culley D."/>
            <person name="Daum C."/>
            <person name="Ezra D."/>
            <person name="Gonzalez J."/>
            <person name="Henrissat B."/>
            <person name="Kuo A."/>
            <person name="Liang C."/>
            <person name="Lipzen A."/>
            <person name="Lutzoni F."/>
            <person name="Magnuson J."/>
            <person name="Mondo S."/>
            <person name="Nolan M."/>
            <person name="Ohm R."/>
            <person name="Pangilinan J."/>
            <person name="Park H.-J."/>
            <person name="Ramirez L."/>
            <person name="Alfaro M."/>
            <person name="Sun H."/>
            <person name="Tritt A."/>
            <person name="Yoshinaga Y."/>
            <person name="Zwiers L.-H."/>
            <person name="Turgeon B."/>
            <person name="Goodwin S."/>
            <person name="Spatafora J."/>
            <person name="Crous P."/>
            <person name="Grigoriev I."/>
        </authorList>
    </citation>
    <scope>NUCLEOTIDE SEQUENCE</scope>
    <source>
        <strain evidence="2">CBS 121167</strain>
    </source>
</reference>
<name>A0A6A6BNE7_9PEZI</name>
<feature type="compositionally biased region" description="Basic and acidic residues" evidence="1">
    <location>
        <begin position="573"/>
        <end position="585"/>
    </location>
</feature>
<dbReference type="GeneID" id="54303543"/>
<dbReference type="SUPFAM" id="SSF48371">
    <property type="entry name" value="ARM repeat"/>
    <property type="match status" value="1"/>
</dbReference>
<evidence type="ECO:0000313" key="3">
    <source>
        <dbReference type="Proteomes" id="UP000799438"/>
    </source>
</evidence>
<dbReference type="InterPro" id="IPR016024">
    <property type="entry name" value="ARM-type_fold"/>
</dbReference>
<evidence type="ECO:0000256" key="1">
    <source>
        <dbReference type="SAM" id="MobiDB-lite"/>
    </source>
</evidence>
<evidence type="ECO:0000313" key="2">
    <source>
        <dbReference type="EMBL" id="KAF2144943.1"/>
    </source>
</evidence>